<dbReference type="InterPro" id="IPR051359">
    <property type="entry name" value="CaCA_antiporter"/>
</dbReference>
<evidence type="ECO:0000256" key="4">
    <source>
        <dbReference type="ARBA" id="ARBA00022538"/>
    </source>
</evidence>
<keyword evidence="7 12" id="KW-1133">Transmembrane helix</keyword>
<evidence type="ECO:0000256" key="3">
    <source>
        <dbReference type="ARBA" id="ARBA00022449"/>
    </source>
</evidence>
<dbReference type="Gene3D" id="1.20.1420.30">
    <property type="entry name" value="NCX, central ion-binding region"/>
    <property type="match status" value="2"/>
</dbReference>
<keyword evidence="10" id="KW-0406">Ion transport</keyword>
<keyword evidence="15" id="KW-1185">Reference proteome</keyword>
<evidence type="ECO:0000313" key="15">
    <source>
        <dbReference type="Proteomes" id="UP000594638"/>
    </source>
</evidence>
<dbReference type="Gramene" id="OE9A001201T1">
    <property type="protein sequence ID" value="OE9A001201C1"/>
    <property type="gene ID" value="OE9A001201"/>
</dbReference>
<dbReference type="GO" id="GO:0008324">
    <property type="term" value="F:monoatomic cation transmembrane transporter activity"/>
    <property type="evidence" value="ECO:0007669"/>
    <property type="project" value="TreeGrafter"/>
</dbReference>
<evidence type="ECO:0000256" key="12">
    <source>
        <dbReference type="SAM" id="Phobius"/>
    </source>
</evidence>
<feature type="transmembrane region" description="Helical" evidence="12">
    <location>
        <begin position="543"/>
        <end position="565"/>
    </location>
</feature>
<dbReference type="GO" id="GO:0006814">
    <property type="term" value="P:sodium ion transport"/>
    <property type="evidence" value="ECO:0007669"/>
    <property type="project" value="UniProtKB-KW"/>
</dbReference>
<keyword evidence="5 12" id="KW-0812">Transmembrane</keyword>
<dbReference type="Proteomes" id="UP000594638">
    <property type="component" value="Unassembled WGS sequence"/>
</dbReference>
<feature type="domain" description="Sodium/calcium exchanger membrane region" evidence="13">
    <location>
        <begin position="110"/>
        <end position="253"/>
    </location>
</feature>
<accession>A0A8S0RZE9</accession>
<keyword evidence="3" id="KW-0050">Antiport</keyword>
<reference evidence="14 15" key="1">
    <citation type="submission" date="2019-12" db="EMBL/GenBank/DDBJ databases">
        <authorList>
            <person name="Alioto T."/>
            <person name="Alioto T."/>
            <person name="Gomez Garrido J."/>
        </authorList>
    </citation>
    <scope>NUCLEOTIDE SEQUENCE [LARGE SCALE GENOMIC DNA]</scope>
</reference>
<dbReference type="AlphaFoldDB" id="A0A8S0RZE9"/>
<feature type="transmembrane region" description="Helical" evidence="12">
    <location>
        <begin position="401"/>
        <end position="418"/>
    </location>
</feature>
<feature type="transmembrane region" description="Helical" evidence="12">
    <location>
        <begin position="14"/>
        <end position="31"/>
    </location>
</feature>
<feature type="transmembrane region" description="Helical" evidence="12">
    <location>
        <begin position="103"/>
        <end position="121"/>
    </location>
</feature>
<protein>
    <submittedName>
        <fullName evidence="14">Cation calcium exchanger 1</fullName>
    </submittedName>
</protein>
<feature type="transmembrane region" description="Helical" evidence="12">
    <location>
        <begin position="370"/>
        <end position="389"/>
    </location>
</feature>
<organism evidence="14 15">
    <name type="scientific">Olea europaea subsp. europaea</name>
    <dbReference type="NCBI Taxonomy" id="158383"/>
    <lineage>
        <taxon>Eukaryota</taxon>
        <taxon>Viridiplantae</taxon>
        <taxon>Streptophyta</taxon>
        <taxon>Embryophyta</taxon>
        <taxon>Tracheophyta</taxon>
        <taxon>Spermatophyta</taxon>
        <taxon>Magnoliopsida</taxon>
        <taxon>eudicotyledons</taxon>
        <taxon>Gunneridae</taxon>
        <taxon>Pentapetalae</taxon>
        <taxon>asterids</taxon>
        <taxon>lamiids</taxon>
        <taxon>Lamiales</taxon>
        <taxon>Oleaceae</taxon>
        <taxon>Oleeae</taxon>
        <taxon>Olea</taxon>
    </lineage>
</organism>
<comment type="caution">
    <text evidence="14">The sequence shown here is derived from an EMBL/GenBank/DDBJ whole genome shotgun (WGS) entry which is preliminary data.</text>
</comment>
<dbReference type="PANTHER" id="PTHR12266:SF36">
    <property type="entry name" value="OS10G0436900 PROTEIN"/>
    <property type="match status" value="1"/>
</dbReference>
<evidence type="ECO:0000256" key="2">
    <source>
        <dbReference type="ARBA" id="ARBA00022448"/>
    </source>
</evidence>
<gene>
    <name evidence="14" type="ORF">OLEA9_A001201</name>
</gene>
<evidence type="ECO:0000256" key="9">
    <source>
        <dbReference type="ARBA" id="ARBA00023136"/>
    </source>
</evidence>
<evidence type="ECO:0000256" key="8">
    <source>
        <dbReference type="ARBA" id="ARBA00023053"/>
    </source>
</evidence>
<keyword evidence="8" id="KW-0915">Sodium</keyword>
<proteinExistence type="inferred from homology"/>
<feature type="transmembrane region" description="Helical" evidence="12">
    <location>
        <begin position="513"/>
        <end position="531"/>
    </location>
</feature>
<dbReference type="OrthoDB" id="407410at2759"/>
<feature type="transmembrane region" description="Helical" evidence="12">
    <location>
        <begin position="237"/>
        <end position="260"/>
    </location>
</feature>
<keyword evidence="4" id="KW-0633">Potassium transport</keyword>
<dbReference type="PANTHER" id="PTHR12266">
    <property type="entry name" value="NA+/CA2+ K+ INDEPENDENT EXCHANGER"/>
    <property type="match status" value="1"/>
</dbReference>
<dbReference type="EMBL" id="CACTIH010003811">
    <property type="protein sequence ID" value="CAA2985516.1"/>
    <property type="molecule type" value="Genomic_DNA"/>
</dbReference>
<feature type="domain" description="Sodium/calcium exchanger membrane region" evidence="13">
    <location>
        <begin position="405"/>
        <end position="558"/>
    </location>
</feature>
<feature type="transmembrane region" description="Helical" evidence="12">
    <location>
        <begin position="424"/>
        <end position="449"/>
    </location>
</feature>
<feature type="transmembrane region" description="Helical" evidence="12">
    <location>
        <begin position="180"/>
        <end position="199"/>
    </location>
</feature>
<dbReference type="Pfam" id="PF01699">
    <property type="entry name" value="Na_Ca_ex"/>
    <property type="match status" value="2"/>
</dbReference>
<keyword evidence="2" id="KW-0813">Transport</keyword>
<evidence type="ECO:0000256" key="7">
    <source>
        <dbReference type="ARBA" id="ARBA00022989"/>
    </source>
</evidence>
<evidence type="ECO:0000256" key="6">
    <source>
        <dbReference type="ARBA" id="ARBA00022958"/>
    </source>
</evidence>
<keyword evidence="9 12" id="KW-0472">Membrane</keyword>
<feature type="transmembrane region" description="Helical" evidence="12">
    <location>
        <begin position="211"/>
        <end position="231"/>
    </location>
</feature>
<comment type="similarity">
    <text evidence="11">Belongs to the Ca(2+):cation antiporter (CaCA) (TC 2.A.19) family. Cation/calcium exchanger (CCX) subfamily.</text>
</comment>
<keyword evidence="6" id="KW-0630">Potassium</keyword>
<dbReference type="GO" id="GO:0006813">
    <property type="term" value="P:potassium ion transport"/>
    <property type="evidence" value="ECO:0007669"/>
    <property type="project" value="UniProtKB-KW"/>
</dbReference>
<comment type="subcellular location">
    <subcellularLocation>
        <location evidence="1">Membrane</location>
        <topology evidence="1">Multi-pass membrane protein</topology>
    </subcellularLocation>
</comment>
<evidence type="ECO:0000259" key="13">
    <source>
        <dbReference type="Pfam" id="PF01699"/>
    </source>
</evidence>
<dbReference type="GO" id="GO:0015297">
    <property type="term" value="F:antiporter activity"/>
    <property type="evidence" value="ECO:0007669"/>
    <property type="project" value="UniProtKB-KW"/>
</dbReference>
<dbReference type="InterPro" id="IPR044880">
    <property type="entry name" value="NCX_ion-bd_dom_sf"/>
</dbReference>
<evidence type="ECO:0000256" key="1">
    <source>
        <dbReference type="ARBA" id="ARBA00004141"/>
    </source>
</evidence>
<keyword evidence="10" id="KW-0739">Sodium transport</keyword>
<evidence type="ECO:0000256" key="10">
    <source>
        <dbReference type="ARBA" id="ARBA00023201"/>
    </source>
</evidence>
<dbReference type="InterPro" id="IPR004837">
    <property type="entry name" value="NaCa_Exmemb"/>
</dbReference>
<evidence type="ECO:0000313" key="14">
    <source>
        <dbReference type="EMBL" id="CAA2985516.1"/>
    </source>
</evidence>
<sequence length="568" mass="62427">MGSFIFKSLSKKPLSLFINSTLLFLIFFYVISNSLNQPKNTISGYIHLQNLHRSAEIRNCSGVHKFTDYESKCLFVKSTSACWGNGYVNYLEIFYCNCGKFPGIGYLVLLLWLVVLFYVLGNTTSEYFCPSVESLARVLKLSPTIAGTTLLPLGNGANDVFASIISFTRSGDGDVGLNSVLGGAIFISCFVVGVISITVSSRRIMVDERSFIRDVLFILLALCCLIIIMIFGKISLWFAICFLSVYFLYIATVSVMHMYYTKKEMVVNPPVLDELGAIGTPLLGYVDEESSDKVVQLEIRPSMSNTRDQNCYYLTLLLYVLELPIYLPRRLTIPAVSEEKWSKPFAVCSALLSPIFLAALWNLQVGKTSLAIYVTATLVGIILGISAIFSTRNSSPPRKCLLLWLVGGFLMSIAWTYITAEELVSLLVAFGNILGISPSFLGLTVLAWGNSVGDLISNLTMAIKGGSDGAQIAVSGCYAGPLFNTLVGLGLSLFLASWSEYPSSYVIPRDSDLYETIGFFIGGLLWALVVLPKRNMQLDKCLGIGLLAIYLCFLFTRLVKGLGLLKID</sequence>
<evidence type="ECO:0000256" key="5">
    <source>
        <dbReference type="ARBA" id="ARBA00022692"/>
    </source>
</evidence>
<name>A0A8S0RZE9_OLEEU</name>
<dbReference type="GO" id="GO:0016020">
    <property type="term" value="C:membrane"/>
    <property type="evidence" value="ECO:0007669"/>
    <property type="project" value="UniProtKB-SubCell"/>
</dbReference>
<evidence type="ECO:0000256" key="11">
    <source>
        <dbReference type="ARBA" id="ARBA00038187"/>
    </source>
</evidence>
<feature type="transmembrane region" description="Helical" evidence="12">
    <location>
        <begin position="470"/>
        <end position="493"/>
    </location>
</feature>